<dbReference type="AlphaFoldDB" id="F4QAL8"/>
<dbReference type="Proteomes" id="UP000007797">
    <property type="component" value="Unassembled WGS sequence"/>
</dbReference>
<organism evidence="2 3">
    <name type="scientific">Cavenderia fasciculata</name>
    <name type="common">Slime mold</name>
    <name type="synonym">Dictyostelium fasciculatum</name>
    <dbReference type="NCBI Taxonomy" id="261658"/>
    <lineage>
        <taxon>Eukaryota</taxon>
        <taxon>Amoebozoa</taxon>
        <taxon>Evosea</taxon>
        <taxon>Eumycetozoa</taxon>
        <taxon>Dictyostelia</taxon>
        <taxon>Acytosteliales</taxon>
        <taxon>Cavenderiaceae</taxon>
        <taxon>Cavenderia</taxon>
    </lineage>
</organism>
<dbReference type="GeneID" id="14867276"/>
<proteinExistence type="predicted"/>
<feature type="compositionally biased region" description="Pro residues" evidence="1">
    <location>
        <begin position="28"/>
        <end position="38"/>
    </location>
</feature>
<sequence length="38" mass="3994">MIENPSPTCDNDGSNQNVTMESCSDAPQAPPGPFANRT</sequence>
<gene>
    <name evidence="2" type="ORF">DFA_10579</name>
</gene>
<name>F4QAL8_CACFS</name>
<evidence type="ECO:0000256" key="1">
    <source>
        <dbReference type="SAM" id="MobiDB-lite"/>
    </source>
</evidence>
<keyword evidence="3" id="KW-1185">Reference proteome</keyword>
<evidence type="ECO:0000313" key="3">
    <source>
        <dbReference type="Proteomes" id="UP000007797"/>
    </source>
</evidence>
<dbReference type="RefSeq" id="XP_004354482.1">
    <property type="nucleotide sequence ID" value="XM_004354430.1"/>
</dbReference>
<dbReference type="EMBL" id="GL883026">
    <property type="protein sequence ID" value="EGG15737.1"/>
    <property type="molecule type" value="Genomic_DNA"/>
</dbReference>
<evidence type="ECO:0000313" key="2">
    <source>
        <dbReference type="EMBL" id="EGG15737.1"/>
    </source>
</evidence>
<reference evidence="3" key="1">
    <citation type="journal article" date="2011" name="Genome Res.">
        <title>Phylogeny-wide analysis of social amoeba genomes highlights ancient origins for complex intercellular communication.</title>
        <authorList>
            <person name="Heidel A.J."/>
            <person name="Lawal H.M."/>
            <person name="Felder M."/>
            <person name="Schilde C."/>
            <person name="Helps N.R."/>
            <person name="Tunggal B."/>
            <person name="Rivero F."/>
            <person name="John U."/>
            <person name="Schleicher M."/>
            <person name="Eichinger L."/>
            <person name="Platzer M."/>
            <person name="Noegel A.A."/>
            <person name="Schaap P."/>
            <person name="Gloeckner G."/>
        </authorList>
    </citation>
    <scope>NUCLEOTIDE SEQUENCE [LARGE SCALE GENOMIC DNA]</scope>
    <source>
        <strain evidence="3">SH3</strain>
    </source>
</reference>
<feature type="region of interest" description="Disordered" evidence="1">
    <location>
        <begin position="1"/>
        <end position="38"/>
    </location>
</feature>
<feature type="compositionally biased region" description="Polar residues" evidence="1">
    <location>
        <begin position="1"/>
        <end position="22"/>
    </location>
</feature>
<accession>F4QAL8</accession>
<protein>
    <submittedName>
        <fullName evidence="2">Uncharacterized protein</fullName>
    </submittedName>
</protein>
<dbReference type="KEGG" id="dfa:DFA_10579"/>